<reference evidence="1" key="1">
    <citation type="submission" date="2022-04" db="EMBL/GenBank/DDBJ databases">
        <title>Genome of the entomopathogenic fungus Entomophthora muscae.</title>
        <authorList>
            <person name="Elya C."/>
            <person name="Lovett B.R."/>
            <person name="Lee E."/>
            <person name="Macias A.M."/>
            <person name="Hajek A.E."/>
            <person name="De Bivort B.L."/>
            <person name="Kasson M.T."/>
            <person name="De Fine Licht H.H."/>
            <person name="Stajich J.E."/>
        </authorList>
    </citation>
    <scope>NUCLEOTIDE SEQUENCE</scope>
    <source>
        <strain evidence="1">Berkeley</strain>
    </source>
</reference>
<organism evidence="1 2">
    <name type="scientific">Entomophthora muscae</name>
    <dbReference type="NCBI Taxonomy" id="34485"/>
    <lineage>
        <taxon>Eukaryota</taxon>
        <taxon>Fungi</taxon>
        <taxon>Fungi incertae sedis</taxon>
        <taxon>Zoopagomycota</taxon>
        <taxon>Entomophthoromycotina</taxon>
        <taxon>Entomophthoromycetes</taxon>
        <taxon>Entomophthorales</taxon>
        <taxon>Entomophthoraceae</taxon>
        <taxon>Entomophthora</taxon>
    </lineage>
</organism>
<sequence>MPPKKLGVTKAEKEKHKNKAKQADDKTFGLKNKNKSSKVSKYIEEVKKQAQHVGNPKMKAAEEAKAELKAKKEAEEKRQRELAELFTPVLAPQKVPFGTDPKTVLCLHFKAGACNKGNKCKFSHDLQIERKVAKRDLYTDSRDTDKEADSMDTWDQSKLESVVLSKHGNPKTTTDIVCKFFLEAIENEKYGWFWDCPNGGKICKYRHALPPGFVLKSKKTVEEKQEITIEEFLETERHKLGTGLTPVTLDSFNEWKRKRMAKQEAEASELRKSREAAFKAGKNLQLSGRELFDYNPSLAMDADGWEDDEDAFDVDQYRAPEPPTEQVESLTIDDTSNVTRLDAQDS</sequence>
<keyword evidence="2" id="KW-1185">Reference proteome</keyword>
<protein>
    <submittedName>
        <fullName evidence="1">Translation machinery-associated protein 46</fullName>
    </submittedName>
</protein>
<dbReference type="Proteomes" id="UP001165960">
    <property type="component" value="Unassembled WGS sequence"/>
</dbReference>
<name>A0ACC2U506_9FUNG</name>
<proteinExistence type="predicted"/>
<dbReference type="EMBL" id="QTSX02001442">
    <property type="protein sequence ID" value="KAJ9082104.1"/>
    <property type="molecule type" value="Genomic_DNA"/>
</dbReference>
<gene>
    <name evidence="1" type="primary">TMA46_1</name>
    <name evidence="1" type="ORF">DSO57_1007438</name>
</gene>
<comment type="caution">
    <text evidence="1">The sequence shown here is derived from an EMBL/GenBank/DDBJ whole genome shotgun (WGS) entry which is preliminary data.</text>
</comment>
<accession>A0ACC2U506</accession>
<evidence type="ECO:0000313" key="1">
    <source>
        <dbReference type="EMBL" id="KAJ9082104.1"/>
    </source>
</evidence>
<evidence type="ECO:0000313" key="2">
    <source>
        <dbReference type="Proteomes" id="UP001165960"/>
    </source>
</evidence>